<dbReference type="STRING" id="1763537.ULVI_10350"/>
<proteinExistence type="predicted"/>
<dbReference type="AlphaFoldDB" id="A0A167HU87"/>
<feature type="chain" id="PRO_5007887780" evidence="1">
    <location>
        <begin position="25"/>
        <end position="103"/>
    </location>
</feature>
<evidence type="ECO:0000313" key="2">
    <source>
        <dbReference type="EMBL" id="OAB78967.1"/>
    </source>
</evidence>
<evidence type="ECO:0000313" key="3">
    <source>
        <dbReference type="Proteomes" id="UP000077013"/>
    </source>
</evidence>
<comment type="caution">
    <text evidence="2">The sequence shown here is derived from an EMBL/GenBank/DDBJ whole genome shotgun (WGS) entry which is preliminary data.</text>
</comment>
<organism evidence="2 3">
    <name type="scientific">Cochleicola gelatinilyticus</name>
    <dbReference type="NCBI Taxonomy" id="1763537"/>
    <lineage>
        <taxon>Bacteria</taxon>
        <taxon>Pseudomonadati</taxon>
        <taxon>Bacteroidota</taxon>
        <taxon>Flavobacteriia</taxon>
        <taxon>Flavobacteriales</taxon>
        <taxon>Flavobacteriaceae</taxon>
        <taxon>Cochleicola</taxon>
    </lineage>
</organism>
<dbReference type="RefSeq" id="WP_068592474.1">
    <property type="nucleotide sequence ID" value="NZ_LRXL01000037.1"/>
</dbReference>
<reference evidence="2 3" key="1">
    <citation type="submission" date="2016-02" db="EMBL/GenBank/DDBJ databases">
        <title>Ulvibacter sp. LPB0005, isolated from Thais luteostoma.</title>
        <authorList>
            <person name="Shin S.-K."/>
            <person name="Yi H."/>
        </authorList>
    </citation>
    <scope>NUCLEOTIDE SEQUENCE [LARGE SCALE GENOMIC DNA]</scope>
    <source>
        <strain evidence="2 3">LPB0005</strain>
    </source>
</reference>
<sequence length="103" mass="11746">MISIKTFQIFFVACFATLSITSMAQQPTNSMVKKWCYCFVENSEGKSVWHKVDCDLSTLSKNEITALQYKLKNYGYDLEITGMLNMTMANAYTDSKKKKASKI</sequence>
<feature type="signal peptide" evidence="1">
    <location>
        <begin position="1"/>
        <end position="24"/>
    </location>
</feature>
<dbReference type="OrthoDB" id="1139442at2"/>
<keyword evidence="1" id="KW-0732">Signal</keyword>
<accession>A0A167HU87</accession>
<dbReference type="Proteomes" id="UP000077013">
    <property type="component" value="Unassembled WGS sequence"/>
</dbReference>
<protein>
    <submittedName>
        <fullName evidence="2">Uncharacterized protein</fullName>
    </submittedName>
</protein>
<evidence type="ECO:0000256" key="1">
    <source>
        <dbReference type="SAM" id="SignalP"/>
    </source>
</evidence>
<gene>
    <name evidence="2" type="ORF">ULVI_10350</name>
</gene>
<name>A0A167HU87_9FLAO</name>
<keyword evidence="3" id="KW-1185">Reference proteome</keyword>
<dbReference type="EMBL" id="LRXL01000037">
    <property type="protein sequence ID" value="OAB78967.1"/>
    <property type="molecule type" value="Genomic_DNA"/>
</dbReference>